<organism evidence="2 3">
    <name type="scientific">Tuber magnatum</name>
    <name type="common">white Piedmont truffle</name>
    <dbReference type="NCBI Taxonomy" id="42249"/>
    <lineage>
        <taxon>Eukaryota</taxon>
        <taxon>Fungi</taxon>
        <taxon>Dikarya</taxon>
        <taxon>Ascomycota</taxon>
        <taxon>Pezizomycotina</taxon>
        <taxon>Pezizomycetes</taxon>
        <taxon>Pezizales</taxon>
        <taxon>Tuberaceae</taxon>
        <taxon>Tuber</taxon>
    </lineage>
</organism>
<name>A0A317SBM5_9PEZI</name>
<sequence length="185" mass="20256">MLQIMHQLAKATRTTKAASWSIFPRPAQFSVLPPLPPLPPPDREVDPLPPPDSEVDLLPLPVLPEPLPQEPWGSALFAGIPPYSTLIPGFGNATSLPATVVHPFPMFARKIELPAARGVTSSSSGIDLGFRPPEMVTTAQFMVQPHNKQLLVPDHKYPKTGIKETYGKVPERIRAPIQNILVLYP</sequence>
<accession>A0A317SBM5</accession>
<gene>
    <name evidence="2" type="ORF">C7212DRAFT_367083</name>
</gene>
<protein>
    <submittedName>
        <fullName evidence="2">Uncharacterized protein</fullName>
    </submittedName>
</protein>
<reference evidence="2 3" key="1">
    <citation type="submission" date="2018-03" db="EMBL/GenBank/DDBJ databases">
        <title>Genomes of Pezizomycetes fungi and the evolution of truffles.</title>
        <authorList>
            <person name="Murat C."/>
            <person name="Payen T."/>
            <person name="Noel B."/>
            <person name="Kuo A."/>
            <person name="Martin F.M."/>
        </authorList>
    </citation>
    <scope>NUCLEOTIDE SEQUENCE [LARGE SCALE GENOMIC DNA]</scope>
    <source>
        <strain evidence="2">091103-1</strain>
    </source>
</reference>
<feature type="non-terminal residue" evidence="2">
    <location>
        <position position="185"/>
    </location>
</feature>
<evidence type="ECO:0000313" key="3">
    <source>
        <dbReference type="Proteomes" id="UP000246991"/>
    </source>
</evidence>
<dbReference type="AlphaFoldDB" id="A0A317SBM5"/>
<feature type="region of interest" description="Disordered" evidence="1">
    <location>
        <begin position="33"/>
        <end position="52"/>
    </location>
</feature>
<dbReference type="Proteomes" id="UP000246991">
    <property type="component" value="Unassembled WGS sequence"/>
</dbReference>
<proteinExistence type="predicted"/>
<dbReference type="EMBL" id="PYWC01000131">
    <property type="protein sequence ID" value="PWW71872.1"/>
    <property type="molecule type" value="Genomic_DNA"/>
</dbReference>
<evidence type="ECO:0000256" key="1">
    <source>
        <dbReference type="SAM" id="MobiDB-lite"/>
    </source>
</evidence>
<comment type="caution">
    <text evidence="2">The sequence shown here is derived from an EMBL/GenBank/DDBJ whole genome shotgun (WGS) entry which is preliminary data.</text>
</comment>
<evidence type="ECO:0000313" key="2">
    <source>
        <dbReference type="EMBL" id="PWW71872.1"/>
    </source>
</evidence>
<keyword evidence="3" id="KW-1185">Reference proteome</keyword>